<evidence type="ECO:0000313" key="3">
    <source>
        <dbReference type="Proteomes" id="UP000194860"/>
    </source>
</evidence>
<sequence>MKKKPIFFCTLGISIGLLSTSVIGATSDTLKTFVKEDTASAVEQTNSEGVQPRWIFGKAKSNIPQEFVISRSVPANSNVGYASAGGLVGGHAPAIDIEEFGR</sequence>
<organism evidence="2 3">
    <name type="scientific">Bacillus thuringiensis serovar navarrensis</name>
    <dbReference type="NCBI Taxonomy" id="339658"/>
    <lineage>
        <taxon>Bacteria</taxon>
        <taxon>Bacillati</taxon>
        <taxon>Bacillota</taxon>
        <taxon>Bacilli</taxon>
        <taxon>Bacillales</taxon>
        <taxon>Bacillaceae</taxon>
        <taxon>Bacillus</taxon>
        <taxon>Bacillus cereus group</taxon>
    </lineage>
</organism>
<dbReference type="EMBL" id="NFDG01000065">
    <property type="protein sequence ID" value="OTY23610.1"/>
    <property type="molecule type" value="Genomic_DNA"/>
</dbReference>
<comment type="caution">
    <text evidence="2">The sequence shown here is derived from an EMBL/GenBank/DDBJ whole genome shotgun (WGS) entry which is preliminary data.</text>
</comment>
<gene>
    <name evidence="2" type="ORF">BK732_07830</name>
</gene>
<dbReference type="Proteomes" id="UP000194860">
    <property type="component" value="Unassembled WGS sequence"/>
</dbReference>
<accession>A0A243AKV6</accession>
<protein>
    <recommendedName>
        <fullName evidence="4">Peptidase M23</fullName>
    </recommendedName>
</protein>
<name>A0A243AKV6_BACTU</name>
<feature type="chain" id="PRO_5011281161" description="Peptidase M23" evidence="1">
    <location>
        <begin position="25"/>
        <end position="102"/>
    </location>
</feature>
<reference evidence="2 3" key="1">
    <citation type="submission" date="2016-10" db="EMBL/GenBank/DDBJ databases">
        <title>Comparative genomics of Bacillus thuringiensis reveals a path to pathogens against multiple invertebrate hosts.</title>
        <authorList>
            <person name="Zheng J."/>
            <person name="Gao Q."/>
            <person name="Liu H."/>
            <person name="Peng D."/>
            <person name="Ruan L."/>
            <person name="Sun M."/>
        </authorList>
    </citation>
    <scope>NUCLEOTIDE SEQUENCE [LARGE SCALE GENOMIC DNA]</scope>
    <source>
        <strain evidence="2">BGSC 4BM1</strain>
    </source>
</reference>
<evidence type="ECO:0000256" key="1">
    <source>
        <dbReference type="SAM" id="SignalP"/>
    </source>
</evidence>
<evidence type="ECO:0000313" key="2">
    <source>
        <dbReference type="EMBL" id="OTY23610.1"/>
    </source>
</evidence>
<feature type="signal peptide" evidence="1">
    <location>
        <begin position="1"/>
        <end position="24"/>
    </location>
</feature>
<dbReference type="AlphaFoldDB" id="A0A243AKV6"/>
<evidence type="ECO:0008006" key="4">
    <source>
        <dbReference type="Google" id="ProtNLM"/>
    </source>
</evidence>
<proteinExistence type="predicted"/>
<keyword evidence="1" id="KW-0732">Signal</keyword>
<dbReference type="RefSeq" id="WP_070140225.1">
    <property type="nucleotide sequence ID" value="NZ_NFDG01000065.1"/>
</dbReference>